<gene>
    <name evidence="3" type="ORF">OSB1V03_LOCUS15695</name>
</gene>
<evidence type="ECO:0000256" key="1">
    <source>
        <dbReference type="SAM" id="MobiDB-lite"/>
    </source>
</evidence>
<keyword evidence="4" id="KW-1185">Reference proteome</keyword>
<organism evidence="3">
    <name type="scientific">Medioppia subpectinata</name>
    <dbReference type="NCBI Taxonomy" id="1979941"/>
    <lineage>
        <taxon>Eukaryota</taxon>
        <taxon>Metazoa</taxon>
        <taxon>Ecdysozoa</taxon>
        <taxon>Arthropoda</taxon>
        <taxon>Chelicerata</taxon>
        <taxon>Arachnida</taxon>
        <taxon>Acari</taxon>
        <taxon>Acariformes</taxon>
        <taxon>Sarcoptiformes</taxon>
        <taxon>Oribatida</taxon>
        <taxon>Brachypylina</taxon>
        <taxon>Oppioidea</taxon>
        <taxon>Oppiidae</taxon>
        <taxon>Medioppia</taxon>
    </lineage>
</organism>
<evidence type="ECO:0000313" key="3">
    <source>
        <dbReference type="EMBL" id="CAD7635304.1"/>
    </source>
</evidence>
<accession>A0A7R9Q8D7</accession>
<protein>
    <submittedName>
        <fullName evidence="3">Uncharacterized protein</fullName>
    </submittedName>
</protein>
<proteinExistence type="predicted"/>
<dbReference type="Proteomes" id="UP000759131">
    <property type="component" value="Unassembled WGS sequence"/>
</dbReference>
<keyword evidence="2" id="KW-0472">Membrane</keyword>
<feature type="compositionally biased region" description="Basic and acidic residues" evidence="1">
    <location>
        <begin position="89"/>
        <end position="102"/>
    </location>
</feature>
<keyword evidence="2" id="KW-0812">Transmembrane</keyword>
<feature type="region of interest" description="Disordered" evidence="1">
    <location>
        <begin position="424"/>
        <end position="477"/>
    </location>
</feature>
<keyword evidence="2" id="KW-1133">Transmembrane helix</keyword>
<dbReference type="AlphaFoldDB" id="A0A7R9Q8D7"/>
<dbReference type="EMBL" id="OC871096">
    <property type="protein sequence ID" value="CAD7635304.1"/>
    <property type="molecule type" value="Genomic_DNA"/>
</dbReference>
<dbReference type="EMBL" id="CAJPIZ010016521">
    <property type="protein sequence ID" value="CAG2115734.1"/>
    <property type="molecule type" value="Genomic_DNA"/>
</dbReference>
<feature type="compositionally biased region" description="Low complexity" evidence="1">
    <location>
        <begin position="74"/>
        <end position="85"/>
    </location>
</feature>
<evidence type="ECO:0000256" key="2">
    <source>
        <dbReference type="SAM" id="Phobius"/>
    </source>
</evidence>
<sequence length="477" mass="51652">MVSLTTFVSLNGEDIHLCKALKQNSGKISFALNIPTDTTNKKYIVVKNHYWEVLDKVGDKADPKKRHRRDDADTAAGDIAPADGAPKGGPKDGPKDASKPTDTKAAAGPKANETAAASVALKDIMGKDSDWLNGDFGIGFGIRYPDANDKAVWTKDVIGMISTDLSSVKWGEYLLTLTELKPAKSDTFKVTFTGFKPEMAFTSYARRDSQSLMLMEQTMSNNKWKARFQEYTMDPTANNWIRVKDQNMNRWKNDSADPMDMLTSARAVLSLALQDVATNYYIKGAFNTYVKSSGFEENGTIVLVENCIESASKYPCPGPVSYQTCTVRDFDPYPTKTTCKRDDLKPLFDCSKWKEDVPTTPGAVRAADVSNATEGVDTSAAPTEPKSEEKKGSGTTILIIVIIIIIIIIILILLAFFCMKSSTKSEDKSGGGGPKAGAVSAKPSKAGSTTGGPKYLFTSSASMGSTTSKMSVRSKVA</sequence>
<evidence type="ECO:0000313" key="4">
    <source>
        <dbReference type="Proteomes" id="UP000759131"/>
    </source>
</evidence>
<feature type="region of interest" description="Disordered" evidence="1">
    <location>
        <begin position="361"/>
        <end position="390"/>
    </location>
</feature>
<feature type="region of interest" description="Disordered" evidence="1">
    <location>
        <begin position="60"/>
        <end position="112"/>
    </location>
</feature>
<reference evidence="3" key="1">
    <citation type="submission" date="2020-11" db="EMBL/GenBank/DDBJ databases">
        <authorList>
            <person name="Tran Van P."/>
        </authorList>
    </citation>
    <scope>NUCLEOTIDE SEQUENCE</scope>
</reference>
<name>A0A7R9Q8D7_9ACAR</name>
<feature type="compositionally biased region" description="Polar residues" evidence="1">
    <location>
        <begin position="457"/>
        <end position="471"/>
    </location>
</feature>
<feature type="transmembrane region" description="Helical" evidence="2">
    <location>
        <begin position="397"/>
        <end position="419"/>
    </location>
</feature>